<proteinExistence type="predicted"/>
<evidence type="ECO:0000259" key="1">
    <source>
        <dbReference type="Pfam" id="PF13453"/>
    </source>
</evidence>
<keyword evidence="3" id="KW-1185">Reference proteome</keyword>
<dbReference type="Pfam" id="PF13453">
    <property type="entry name" value="Zn_ribbon_TFIIB"/>
    <property type="match status" value="1"/>
</dbReference>
<accession>A0A4R4MRC4</accession>
<evidence type="ECO:0000313" key="2">
    <source>
        <dbReference type="EMBL" id="TDB95921.1"/>
    </source>
</evidence>
<feature type="domain" description="Transcription factor zinc-finger" evidence="1">
    <location>
        <begin position="2"/>
        <end position="40"/>
    </location>
</feature>
<evidence type="ECO:0000313" key="3">
    <source>
        <dbReference type="Proteomes" id="UP000295157"/>
    </source>
</evidence>
<reference evidence="2 3" key="1">
    <citation type="submission" date="2019-02" db="EMBL/GenBank/DDBJ databases">
        <title>Draft genome sequences of novel Actinobacteria.</title>
        <authorList>
            <person name="Sahin N."/>
            <person name="Ay H."/>
            <person name="Saygin H."/>
        </authorList>
    </citation>
    <scope>NUCLEOTIDE SEQUENCE [LARGE SCALE GENOMIC DNA]</scope>
    <source>
        <strain evidence="2 3">KC201</strain>
    </source>
</reference>
<sequence length="52" mass="6048">MQCPKCRGSMRTYERNGVHIEQCDNCRGIFLDYGELETLTRMETQFHSAPPP</sequence>
<name>A0A4R4MRC4_9ACTN</name>
<dbReference type="RefSeq" id="WP_165960093.1">
    <property type="nucleotide sequence ID" value="NZ_SMJZ01000303.1"/>
</dbReference>
<dbReference type="InterPro" id="IPR027392">
    <property type="entry name" value="TF_Znf"/>
</dbReference>
<gene>
    <name evidence="2" type="ORF">E1267_41385</name>
</gene>
<dbReference type="Proteomes" id="UP000295157">
    <property type="component" value="Unassembled WGS sequence"/>
</dbReference>
<protein>
    <recommendedName>
        <fullName evidence="1">Transcription factor zinc-finger domain-containing protein</fullName>
    </recommendedName>
</protein>
<dbReference type="AlphaFoldDB" id="A0A4R4MRC4"/>
<feature type="non-terminal residue" evidence="2">
    <location>
        <position position="52"/>
    </location>
</feature>
<comment type="caution">
    <text evidence="2">The sequence shown here is derived from an EMBL/GenBank/DDBJ whole genome shotgun (WGS) entry which is preliminary data.</text>
</comment>
<organism evidence="2 3">
    <name type="scientific">Nonomuraea longispora</name>
    <dbReference type="NCBI Taxonomy" id="1848320"/>
    <lineage>
        <taxon>Bacteria</taxon>
        <taxon>Bacillati</taxon>
        <taxon>Actinomycetota</taxon>
        <taxon>Actinomycetes</taxon>
        <taxon>Streptosporangiales</taxon>
        <taxon>Streptosporangiaceae</taxon>
        <taxon>Nonomuraea</taxon>
    </lineage>
</organism>
<dbReference type="EMBL" id="SMJZ01000303">
    <property type="protein sequence ID" value="TDB95921.1"/>
    <property type="molecule type" value="Genomic_DNA"/>
</dbReference>